<dbReference type="Gene3D" id="2.40.270.10">
    <property type="entry name" value="DNA-directed RNA polymerase, subunit 2, domain 6"/>
    <property type="match status" value="1"/>
</dbReference>
<evidence type="ECO:0000256" key="10">
    <source>
        <dbReference type="SAM" id="MobiDB-lite"/>
    </source>
</evidence>
<dbReference type="SUPFAM" id="SSF64484">
    <property type="entry name" value="beta and beta-prime subunits of DNA dependent RNA-polymerase"/>
    <property type="match status" value="1"/>
</dbReference>
<protein>
    <recommendedName>
        <fullName evidence="8">DNA-directed RNA polymerase subunit beta</fullName>
        <ecNumber evidence="8">2.7.7.6</ecNumber>
    </recommendedName>
</protein>
<dbReference type="FunFam" id="3.90.1110.10:FF:000017">
    <property type="entry name" value="DNA-directed RNA polymerase subunit beta"/>
    <property type="match status" value="1"/>
</dbReference>
<dbReference type="GO" id="GO:0006351">
    <property type="term" value="P:DNA-templated transcription"/>
    <property type="evidence" value="ECO:0007669"/>
    <property type="project" value="InterPro"/>
</dbReference>
<reference evidence="16 17" key="1">
    <citation type="journal article" date="2018" name="Sci. Rep.">
        <title>A complete Leishmania donovani reference genome identifies novel genetic variations associated with virulence.</title>
        <authorList>
            <person name="Lypaczewski P."/>
            <person name="Hoshizaki J."/>
            <person name="Zhang W.-W."/>
            <person name="McCall L.-I."/>
            <person name="Torcivia-Rodriguez J."/>
            <person name="Simonyan V."/>
            <person name="Kaur A."/>
            <person name="Dewar K."/>
            <person name="Matlashewski G."/>
        </authorList>
    </citation>
    <scope>NUCLEOTIDE SEQUENCE [LARGE SCALE GENOMIC DNA]</scope>
    <source>
        <strain evidence="16 17">LdCL</strain>
    </source>
</reference>
<evidence type="ECO:0000256" key="4">
    <source>
        <dbReference type="ARBA" id="ARBA00022679"/>
    </source>
</evidence>
<comment type="catalytic activity">
    <reaction evidence="8">
        <text>RNA(n) + a ribonucleoside 5'-triphosphate = RNA(n+1) + diphosphate</text>
        <dbReference type="Rhea" id="RHEA:21248"/>
        <dbReference type="Rhea" id="RHEA-COMP:14527"/>
        <dbReference type="Rhea" id="RHEA-COMP:17342"/>
        <dbReference type="ChEBI" id="CHEBI:33019"/>
        <dbReference type="ChEBI" id="CHEBI:61557"/>
        <dbReference type="ChEBI" id="CHEBI:140395"/>
        <dbReference type="EC" id="2.7.7.6"/>
    </reaction>
</comment>
<evidence type="ECO:0000256" key="6">
    <source>
        <dbReference type="ARBA" id="ARBA00023163"/>
    </source>
</evidence>
<dbReference type="Gene3D" id="2.40.50.150">
    <property type="match status" value="1"/>
</dbReference>
<evidence type="ECO:0000259" key="15">
    <source>
        <dbReference type="Pfam" id="PF06883"/>
    </source>
</evidence>
<evidence type="ECO:0000259" key="14">
    <source>
        <dbReference type="Pfam" id="PF04565"/>
    </source>
</evidence>
<keyword evidence="5 8" id="KW-0548">Nucleotidyltransferase</keyword>
<evidence type="ECO:0000256" key="1">
    <source>
        <dbReference type="ARBA" id="ARBA00004123"/>
    </source>
</evidence>
<dbReference type="Pfam" id="PF04565">
    <property type="entry name" value="RNA_pol_Rpb2_3"/>
    <property type="match status" value="1"/>
</dbReference>
<comment type="function">
    <text evidence="8">DNA-dependent RNA polymerase catalyzes the transcription of DNA into RNA using the four ribonucleoside triphosphates as substrates.</text>
</comment>
<evidence type="ECO:0000259" key="12">
    <source>
        <dbReference type="Pfam" id="PF04560"/>
    </source>
</evidence>
<evidence type="ECO:0000313" key="17">
    <source>
        <dbReference type="Proteomes" id="UP000274082"/>
    </source>
</evidence>
<dbReference type="Pfam" id="PF04563">
    <property type="entry name" value="RNA_pol_Rpb2_1"/>
    <property type="match status" value="1"/>
</dbReference>
<dbReference type="GO" id="GO:0003899">
    <property type="term" value="F:DNA-directed RNA polymerase activity"/>
    <property type="evidence" value="ECO:0007669"/>
    <property type="project" value="UniProtKB-EC"/>
</dbReference>
<dbReference type="Proteomes" id="UP000274082">
    <property type="component" value="Chromosome 25"/>
</dbReference>
<organism evidence="16 17">
    <name type="scientific">Leishmania donovani</name>
    <dbReference type="NCBI Taxonomy" id="5661"/>
    <lineage>
        <taxon>Eukaryota</taxon>
        <taxon>Discoba</taxon>
        <taxon>Euglenozoa</taxon>
        <taxon>Kinetoplastea</taxon>
        <taxon>Metakinetoplastina</taxon>
        <taxon>Trypanosomatida</taxon>
        <taxon>Trypanosomatidae</taxon>
        <taxon>Leishmaniinae</taxon>
        <taxon>Leishmania</taxon>
    </lineage>
</organism>
<feature type="domain" description="DNA-directed RNA polymerase subunit 2 hybrid-binding" evidence="11">
    <location>
        <begin position="1108"/>
        <end position="1506"/>
    </location>
</feature>
<feature type="domain" description="RNA polymerase Rpb2" evidence="12">
    <location>
        <begin position="1508"/>
        <end position="1608"/>
    </location>
</feature>
<sequence>MSSRSSHYSAKSLSSSAGESMVTSHSTGSSSRHRRTGTACIHEPRAPPIKMTAMERLQHIRNSITRLKYICERQYHTAALDQASEASVTPFFERLRKKLSKLEFSRSHIGTPETGGPQQLKYMAKELRQLMSTAQEVVRDTANTSATATCVYEGMQHHHMQEAMAELEELSALLAERPNEQLGRVNADLLADLVAFHIDEFDAFMSLRVEAFAREMQSEGAFYTGPVMTDASQKATPVGVCSAVLLDVAVGVRPARSARIVLEHARHQINKVENRLHAADIALQECQRAGEVAADGQQRQQAEVQRREFTIMKERISHALRQLDRAQQAWLEEEQSIFTRAASGSHDLAALMQTKHLREAEVIEEVQRLHDQTIHACLPFATPQYHRRYGETYGQPCHVRLGFHFLPDANTAAEMAAAAGSANAAAPSSLMLRTFSTEYFALMRQLRVAPADYDTYDYLVPSKEQFWVNFASFPEMVKGARCALRNVDARLDHFRALEEQKEVGGYFIMNGGERILRALLMQRCNVPINIYREKFVTQGPHFSAKAVVIRCKRPSGLTAQNYFYYTTQGEVIFSFARKVVWHLPVPLLLSATSTQSVSAVELQRLLTIGMPDGNHAARVEALLQHHRRKPYGDLRHFIDHITVLGRMYREYHQNSSKFHFLPLYAKGSTCQHDAWYGMFMLRRHVLPHLNSCDAATPDLAPDATAQQLLAWLSPALLAELDRKFDAMIAITRQLYLFIDGAVEHQGNDVPAYQELFTVSQVLMGAFEVCLNRYMRGFVYRFARHLPAALFRRILHLRTLLPPVDAEDAMRQVRQFAEFCGRHGGSDPLDQLARLLVTGNINLNREEDFYCPQTSGWVVMAEHLNFYRFFEQLRCVHRGKTIADMRSSEVRKYPCEAYGFICMVQSPDGEDCGVLNHLSLSTISSNSPDAAMTAQLREIVCKAVPGVRSRATHSTVVDQLCETVPVWMEGELLGYLSPADAVEAAARLRQRKALTLRSQVHVTGIVRRKDASPLHTLEVVYVAPKNKDPAGLYVFYDCGRLMRPVQRLESSVRKDATHLPFPLVFIGTWEQSWLDIAAVPSDPLDAVVQLNRKYEYMEQNGTNLISLTSATIPFFEHNCSPRNLFQCGLSKQSSGTQLQALAWRKEAKLFRTYCPQRYISRTLPMDYYGLDDVNLGVNAVIAILAYTGYDMDDAVIINSTAAQRGMLTAGVTVAKIVTASGKGSDKDDVFVFHNLLSTGERFTAELEANGLPPKRANASLDAFSFDRDHKYPGLRDNNDVYCCAKRVERVDPFTNKSVYEYTRHHATKWRHFDKGEDAWVQQVIPLVYSGPDPTSVLMIFRIPRPPTVGDKFSSRHGQKGTLPLHIRSHNLPFATASGITPDVIINPHAFPSRMTVGMVLEIMTAKVGAIEGRFIDHSAWSTVDEQPRVAELIGEALVKAGYNRYGREHLIDGISGEEMKADVFMGICGYQRLRHMVSDKWQARARTDAHTYRAVTKTGQPVKGRKRHGGVRVGEMERDGLLSHGISEVVVDRLLHVSDKTKAFICPRCGSLLSLYERHATEYGTWRTCRFCGAGADESTDSIAMVEIPQVLRLWAAELTSIGVRVALKTSELSDFI</sequence>
<feature type="region of interest" description="Disordered" evidence="10">
    <location>
        <begin position="1"/>
        <end position="38"/>
    </location>
</feature>
<dbReference type="OrthoDB" id="10248617at2759"/>
<name>A0A3Q8ICE2_LEIDO</name>
<proteinExistence type="inferred from homology"/>
<keyword evidence="4 8" id="KW-0808">Transferase</keyword>
<dbReference type="EC" id="2.7.7.6" evidence="8"/>
<keyword evidence="9" id="KW-0175">Coiled coil</keyword>
<evidence type="ECO:0000313" key="16">
    <source>
        <dbReference type="EMBL" id="AYU79394.1"/>
    </source>
</evidence>
<evidence type="ECO:0000256" key="3">
    <source>
        <dbReference type="ARBA" id="ARBA00022478"/>
    </source>
</evidence>
<evidence type="ECO:0000256" key="9">
    <source>
        <dbReference type="SAM" id="Coils"/>
    </source>
</evidence>
<dbReference type="GO" id="GO:0032549">
    <property type="term" value="F:ribonucleoside binding"/>
    <property type="evidence" value="ECO:0007669"/>
    <property type="project" value="InterPro"/>
</dbReference>
<dbReference type="PROSITE" id="PS01166">
    <property type="entry name" value="RNA_POL_BETA"/>
    <property type="match status" value="1"/>
</dbReference>
<evidence type="ECO:0000259" key="13">
    <source>
        <dbReference type="Pfam" id="PF04563"/>
    </source>
</evidence>
<dbReference type="GO" id="GO:0000428">
    <property type="term" value="C:DNA-directed RNA polymerase complex"/>
    <property type="evidence" value="ECO:0007669"/>
    <property type="project" value="UniProtKB-KW"/>
</dbReference>
<dbReference type="InterPro" id="IPR007120">
    <property type="entry name" value="DNA-dir_RNAP_su2_dom"/>
</dbReference>
<dbReference type="VEuPathDB" id="TriTrypDB:LdCL_250011500"/>
<dbReference type="PANTHER" id="PTHR20856">
    <property type="entry name" value="DNA-DIRECTED RNA POLYMERASE I SUBUNIT 2"/>
    <property type="match status" value="1"/>
</dbReference>
<keyword evidence="17" id="KW-1185">Reference proteome</keyword>
<dbReference type="InterPro" id="IPR014724">
    <property type="entry name" value="RNA_pol_RPB2_OB-fold"/>
</dbReference>
<dbReference type="CDD" id="cd00653">
    <property type="entry name" value="RNA_pol_B_RPB2"/>
    <property type="match status" value="1"/>
</dbReference>
<accession>A0A3Q8ICE2</accession>
<keyword evidence="7" id="KW-0539">Nucleus</keyword>
<evidence type="ECO:0000256" key="8">
    <source>
        <dbReference type="RuleBase" id="RU363031"/>
    </source>
</evidence>
<feature type="domain" description="DNA-directed RNA polymerase I subunit RPA2" evidence="15">
    <location>
        <begin position="972"/>
        <end position="1042"/>
    </location>
</feature>
<keyword evidence="6 8" id="KW-0804">Transcription</keyword>
<dbReference type="Gene3D" id="3.90.1100.10">
    <property type="match status" value="1"/>
</dbReference>
<evidence type="ECO:0000256" key="2">
    <source>
        <dbReference type="ARBA" id="ARBA00006835"/>
    </source>
</evidence>
<dbReference type="Gene3D" id="3.90.1800.10">
    <property type="entry name" value="RNA polymerase alpha subunit dimerisation domain"/>
    <property type="match status" value="1"/>
</dbReference>
<dbReference type="EMBL" id="CP029524">
    <property type="protein sequence ID" value="AYU79394.1"/>
    <property type="molecule type" value="Genomic_DNA"/>
</dbReference>
<feature type="coiled-coil region" evidence="9">
    <location>
        <begin position="255"/>
        <end position="289"/>
    </location>
</feature>
<keyword evidence="3 8" id="KW-0240">DNA-directed RNA polymerase</keyword>
<dbReference type="GO" id="GO:0003677">
    <property type="term" value="F:DNA binding"/>
    <property type="evidence" value="ECO:0007669"/>
    <property type="project" value="InterPro"/>
</dbReference>
<dbReference type="VEuPathDB" id="TriTrypDB:LdBPK_250630.1"/>
<dbReference type="Pfam" id="PF06883">
    <property type="entry name" value="RNA_pol_Rpa2_4"/>
    <property type="match status" value="1"/>
</dbReference>
<comment type="subcellular location">
    <subcellularLocation>
        <location evidence="1">Nucleus</location>
    </subcellularLocation>
</comment>
<comment type="similarity">
    <text evidence="2 8">Belongs to the RNA polymerase beta chain family.</text>
</comment>
<dbReference type="Gene3D" id="3.90.1110.10">
    <property type="entry name" value="RNA polymerase Rpb2, domain 2"/>
    <property type="match status" value="1"/>
</dbReference>
<dbReference type="Pfam" id="PF00562">
    <property type="entry name" value="RNA_pol_Rpb2_6"/>
    <property type="match status" value="1"/>
</dbReference>
<dbReference type="GO" id="GO:0005634">
    <property type="term" value="C:nucleus"/>
    <property type="evidence" value="ECO:0007669"/>
    <property type="project" value="UniProtKB-SubCell"/>
</dbReference>
<evidence type="ECO:0000256" key="7">
    <source>
        <dbReference type="ARBA" id="ARBA00023242"/>
    </source>
</evidence>
<dbReference type="InterPro" id="IPR037033">
    <property type="entry name" value="DNA-dir_RNAP_su2_hyb_sf"/>
</dbReference>
<gene>
    <name evidence="16" type="ORF">LdCL_250011500</name>
</gene>
<dbReference type="Pfam" id="PF04560">
    <property type="entry name" value="RNA_pol_Rpb2_7"/>
    <property type="match status" value="1"/>
</dbReference>
<evidence type="ECO:0000259" key="11">
    <source>
        <dbReference type="Pfam" id="PF00562"/>
    </source>
</evidence>
<dbReference type="InterPro" id="IPR015712">
    <property type="entry name" value="DNA-dir_RNA_pol_su2"/>
</dbReference>
<dbReference type="InterPro" id="IPR007121">
    <property type="entry name" value="RNA_pol_bsu_CS"/>
</dbReference>
<dbReference type="VEuPathDB" id="TriTrypDB:LDHU3_25.0750"/>
<dbReference type="InterPro" id="IPR037034">
    <property type="entry name" value="RNA_pol_Rpb2_2_sf"/>
</dbReference>
<dbReference type="InterPro" id="IPR007641">
    <property type="entry name" value="RNA_pol_Rpb2_7"/>
</dbReference>
<feature type="compositionally biased region" description="Low complexity" evidence="10">
    <location>
        <begin position="1"/>
        <end position="30"/>
    </location>
</feature>
<evidence type="ECO:0000256" key="5">
    <source>
        <dbReference type="ARBA" id="ARBA00022695"/>
    </source>
</evidence>
<dbReference type="InterPro" id="IPR007645">
    <property type="entry name" value="RNA_pol_Rpb2_3"/>
</dbReference>
<feature type="domain" description="RNA polymerase beta subunit protrusion" evidence="13">
    <location>
        <begin position="468"/>
        <end position="782"/>
    </location>
</feature>
<dbReference type="InterPro" id="IPR007644">
    <property type="entry name" value="RNA_pol_bsu_protrusion"/>
</dbReference>
<dbReference type="InterPro" id="IPR009674">
    <property type="entry name" value="Rpa2_dom_4"/>
</dbReference>
<feature type="domain" description="RNA polymerase Rpb2" evidence="14">
    <location>
        <begin position="859"/>
        <end position="920"/>
    </location>
</feature>